<protein>
    <submittedName>
        <fullName evidence="10">Response regulator transcription factor</fullName>
    </submittedName>
</protein>
<dbReference type="InterPro" id="IPR011006">
    <property type="entry name" value="CheY-like_superfamily"/>
</dbReference>
<evidence type="ECO:0000259" key="9">
    <source>
        <dbReference type="PROSITE" id="PS51755"/>
    </source>
</evidence>
<evidence type="ECO:0000256" key="5">
    <source>
        <dbReference type="ARBA" id="ARBA00023163"/>
    </source>
</evidence>
<dbReference type="Gene3D" id="1.10.10.10">
    <property type="entry name" value="Winged helix-like DNA-binding domain superfamily/Winged helix DNA-binding domain"/>
    <property type="match status" value="1"/>
</dbReference>
<dbReference type="PANTHER" id="PTHR48111:SF22">
    <property type="entry name" value="REGULATOR OF RPOS"/>
    <property type="match status" value="1"/>
</dbReference>
<gene>
    <name evidence="10" type="ORF">ACFOOI_00890</name>
</gene>
<keyword evidence="3" id="KW-0805">Transcription regulation</keyword>
<keyword evidence="11" id="KW-1185">Reference proteome</keyword>
<feature type="domain" description="Response regulatory" evidence="8">
    <location>
        <begin position="2"/>
        <end position="116"/>
    </location>
</feature>
<comment type="caution">
    <text evidence="10">The sequence shown here is derived from an EMBL/GenBank/DDBJ whole genome shotgun (WGS) entry which is preliminary data.</text>
</comment>
<evidence type="ECO:0000256" key="2">
    <source>
        <dbReference type="ARBA" id="ARBA00023012"/>
    </source>
</evidence>
<keyword evidence="1 6" id="KW-0597">Phosphoprotein</keyword>
<evidence type="ECO:0000256" key="7">
    <source>
        <dbReference type="PROSITE-ProRule" id="PRU01091"/>
    </source>
</evidence>
<evidence type="ECO:0000256" key="1">
    <source>
        <dbReference type="ARBA" id="ARBA00022553"/>
    </source>
</evidence>
<dbReference type="InterPro" id="IPR036388">
    <property type="entry name" value="WH-like_DNA-bd_sf"/>
</dbReference>
<feature type="DNA-binding region" description="OmpR/PhoB-type" evidence="7">
    <location>
        <begin position="124"/>
        <end position="224"/>
    </location>
</feature>
<proteinExistence type="predicted"/>
<dbReference type="PROSITE" id="PS51755">
    <property type="entry name" value="OMPR_PHOB"/>
    <property type="match status" value="1"/>
</dbReference>
<organism evidence="10 11">
    <name type="scientific">Lacihabitans lacunae</name>
    <dbReference type="NCBI Taxonomy" id="1028214"/>
    <lineage>
        <taxon>Bacteria</taxon>
        <taxon>Pseudomonadati</taxon>
        <taxon>Bacteroidota</taxon>
        <taxon>Cytophagia</taxon>
        <taxon>Cytophagales</taxon>
        <taxon>Leadbetterellaceae</taxon>
        <taxon>Lacihabitans</taxon>
    </lineage>
</organism>
<evidence type="ECO:0000256" key="3">
    <source>
        <dbReference type="ARBA" id="ARBA00023015"/>
    </source>
</evidence>
<feature type="modified residue" description="4-aspartylphosphate" evidence="6">
    <location>
        <position position="51"/>
    </location>
</feature>
<evidence type="ECO:0000259" key="8">
    <source>
        <dbReference type="PROSITE" id="PS50110"/>
    </source>
</evidence>
<keyword evidence="4 7" id="KW-0238">DNA-binding</keyword>
<dbReference type="CDD" id="cd00383">
    <property type="entry name" value="trans_reg_C"/>
    <property type="match status" value="1"/>
</dbReference>
<dbReference type="InterPro" id="IPR001867">
    <property type="entry name" value="OmpR/PhoB-type_DNA-bd"/>
</dbReference>
<name>A0ABV7YRC4_9BACT</name>
<dbReference type="EMBL" id="JBHRYQ010000001">
    <property type="protein sequence ID" value="MFC3809194.1"/>
    <property type="molecule type" value="Genomic_DNA"/>
</dbReference>
<evidence type="ECO:0000256" key="6">
    <source>
        <dbReference type="PROSITE-ProRule" id="PRU00169"/>
    </source>
</evidence>
<feature type="domain" description="OmpR/PhoB-type" evidence="9">
    <location>
        <begin position="124"/>
        <end position="224"/>
    </location>
</feature>
<dbReference type="SUPFAM" id="SSF52172">
    <property type="entry name" value="CheY-like"/>
    <property type="match status" value="1"/>
</dbReference>
<dbReference type="SMART" id="SM00448">
    <property type="entry name" value="REC"/>
    <property type="match status" value="1"/>
</dbReference>
<dbReference type="SMART" id="SM00862">
    <property type="entry name" value="Trans_reg_C"/>
    <property type="match status" value="1"/>
</dbReference>
<keyword evidence="5" id="KW-0804">Transcription</keyword>
<keyword evidence="2" id="KW-0902">Two-component regulatory system</keyword>
<dbReference type="Gene3D" id="3.40.50.2300">
    <property type="match status" value="1"/>
</dbReference>
<dbReference type="PANTHER" id="PTHR48111">
    <property type="entry name" value="REGULATOR OF RPOS"/>
    <property type="match status" value="1"/>
</dbReference>
<accession>A0ABV7YRC4</accession>
<dbReference type="Pfam" id="PF00072">
    <property type="entry name" value="Response_reg"/>
    <property type="match status" value="1"/>
</dbReference>
<dbReference type="RefSeq" id="WP_379833922.1">
    <property type="nucleotide sequence ID" value="NZ_JBHRYQ010000001.1"/>
</dbReference>
<dbReference type="InterPro" id="IPR001789">
    <property type="entry name" value="Sig_transdc_resp-reg_receiver"/>
</dbReference>
<dbReference type="Proteomes" id="UP001595616">
    <property type="component" value="Unassembled WGS sequence"/>
</dbReference>
<dbReference type="Pfam" id="PF00486">
    <property type="entry name" value="Trans_reg_C"/>
    <property type="match status" value="1"/>
</dbReference>
<evidence type="ECO:0000256" key="4">
    <source>
        <dbReference type="ARBA" id="ARBA00023125"/>
    </source>
</evidence>
<dbReference type="Gene3D" id="6.10.250.690">
    <property type="match status" value="1"/>
</dbReference>
<dbReference type="PROSITE" id="PS50110">
    <property type="entry name" value="RESPONSE_REGULATORY"/>
    <property type="match status" value="1"/>
</dbReference>
<dbReference type="InterPro" id="IPR039420">
    <property type="entry name" value="WalR-like"/>
</dbReference>
<evidence type="ECO:0000313" key="10">
    <source>
        <dbReference type="EMBL" id="MFC3809194.1"/>
    </source>
</evidence>
<sequence length="225" mass="25684">MKILVIEDEEGLGQAIIKYLESENYITEWAKDKKNAIDKLEVYAYDCVLIDLMLPDGSGLDIISHIKSLKLESGLIIISAKNSLDDKLMGLELGADDYLTKPFHLPELNARLKALMRRRKFDGDLEINVGDMIIKPEAMQVLVHNSELILTKKEFDLLMYFVMNKNRIMTKSTIAEHLYGDDIDQADSFNFLYSHVKNLRKKILDLGGNDYLQTVYGVGYKFNVA</sequence>
<evidence type="ECO:0000313" key="11">
    <source>
        <dbReference type="Proteomes" id="UP001595616"/>
    </source>
</evidence>
<reference evidence="11" key="1">
    <citation type="journal article" date="2019" name="Int. J. Syst. Evol. Microbiol.">
        <title>The Global Catalogue of Microorganisms (GCM) 10K type strain sequencing project: providing services to taxonomists for standard genome sequencing and annotation.</title>
        <authorList>
            <consortium name="The Broad Institute Genomics Platform"/>
            <consortium name="The Broad Institute Genome Sequencing Center for Infectious Disease"/>
            <person name="Wu L."/>
            <person name="Ma J."/>
        </authorList>
    </citation>
    <scope>NUCLEOTIDE SEQUENCE [LARGE SCALE GENOMIC DNA]</scope>
    <source>
        <strain evidence="11">CECT 7956</strain>
    </source>
</reference>